<proteinExistence type="predicted"/>
<dbReference type="AlphaFoldDB" id="A0A0E9TG75"/>
<sequence>MHYCFNFYSIIKHSVKQVLLLQFALLRSPYYTCTFTRLLAHSSGIRHTPFCCQPQKMKRNQMALH</sequence>
<dbReference type="EMBL" id="GBXM01056682">
    <property type="protein sequence ID" value="JAH51895.1"/>
    <property type="molecule type" value="Transcribed_RNA"/>
</dbReference>
<name>A0A0E9TG75_ANGAN</name>
<protein>
    <submittedName>
        <fullName evidence="1">Uncharacterized protein</fullName>
    </submittedName>
</protein>
<accession>A0A0E9TG75</accession>
<evidence type="ECO:0000313" key="1">
    <source>
        <dbReference type="EMBL" id="JAH51895.1"/>
    </source>
</evidence>
<reference evidence="1" key="1">
    <citation type="submission" date="2014-11" db="EMBL/GenBank/DDBJ databases">
        <authorList>
            <person name="Amaro Gonzalez C."/>
        </authorList>
    </citation>
    <scope>NUCLEOTIDE SEQUENCE</scope>
</reference>
<organism evidence="1">
    <name type="scientific">Anguilla anguilla</name>
    <name type="common">European freshwater eel</name>
    <name type="synonym">Muraena anguilla</name>
    <dbReference type="NCBI Taxonomy" id="7936"/>
    <lineage>
        <taxon>Eukaryota</taxon>
        <taxon>Metazoa</taxon>
        <taxon>Chordata</taxon>
        <taxon>Craniata</taxon>
        <taxon>Vertebrata</taxon>
        <taxon>Euteleostomi</taxon>
        <taxon>Actinopterygii</taxon>
        <taxon>Neopterygii</taxon>
        <taxon>Teleostei</taxon>
        <taxon>Anguilliformes</taxon>
        <taxon>Anguillidae</taxon>
        <taxon>Anguilla</taxon>
    </lineage>
</organism>
<reference evidence="1" key="2">
    <citation type="journal article" date="2015" name="Fish Shellfish Immunol.">
        <title>Early steps in the European eel (Anguilla anguilla)-Vibrio vulnificus interaction in the gills: Role of the RtxA13 toxin.</title>
        <authorList>
            <person name="Callol A."/>
            <person name="Pajuelo D."/>
            <person name="Ebbesson L."/>
            <person name="Teles M."/>
            <person name="MacKenzie S."/>
            <person name="Amaro C."/>
        </authorList>
    </citation>
    <scope>NUCLEOTIDE SEQUENCE</scope>
</reference>